<keyword evidence="1" id="KW-1133">Transmembrane helix</keyword>
<protein>
    <submittedName>
        <fullName evidence="2">Uncharacterized protein</fullName>
    </submittedName>
</protein>
<organism evidence="2 3">
    <name type="scientific">Rhodocytophaga aerolata</name>
    <dbReference type="NCBI Taxonomy" id="455078"/>
    <lineage>
        <taxon>Bacteria</taxon>
        <taxon>Pseudomonadati</taxon>
        <taxon>Bacteroidota</taxon>
        <taxon>Cytophagia</taxon>
        <taxon>Cytophagales</taxon>
        <taxon>Rhodocytophagaceae</taxon>
        <taxon>Rhodocytophaga</taxon>
    </lineage>
</organism>
<dbReference type="RefSeq" id="WP_302039628.1">
    <property type="nucleotide sequence ID" value="NZ_JAUKPO010000014.1"/>
</dbReference>
<reference evidence="2" key="1">
    <citation type="submission" date="2023-07" db="EMBL/GenBank/DDBJ databases">
        <title>The genome sequence of Rhodocytophaga aerolata KACC 12507.</title>
        <authorList>
            <person name="Zhang X."/>
        </authorList>
    </citation>
    <scope>NUCLEOTIDE SEQUENCE</scope>
    <source>
        <strain evidence="2">KACC 12507</strain>
    </source>
</reference>
<feature type="transmembrane region" description="Helical" evidence="1">
    <location>
        <begin position="66"/>
        <end position="83"/>
    </location>
</feature>
<keyword evidence="3" id="KW-1185">Reference proteome</keyword>
<comment type="caution">
    <text evidence="2">The sequence shown here is derived from an EMBL/GenBank/DDBJ whole genome shotgun (WGS) entry which is preliminary data.</text>
</comment>
<evidence type="ECO:0000256" key="1">
    <source>
        <dbReference type="SAM" id="Phobius"/>
    </source>
</evidence>
<evidence type="ECO:0000313" key="3">
    <source>
        <dbReference type="Proteomes" id="UP001168528"/>
    </source>
</evidence>
<sequence>MKIILLVSILIIYFPVLYLFKRKIIRTMGTEEVPAHLRWYEGAGYLIKHSHDDSKVEKLTQLQNQIRMASITGILLFWAVVLFF</sequence>
<proteinExistence type="predicted"/>
<evidence type="ECO:0000313" key="2">
    <source>
        <dbReference type="EMBL" id="MDO1448827.1"/>
    </source>
</evidence>
<keyword evidence="1" id="KW-0472">Membrane</keyword>
<dbReference type="Proteomes" id="UP001168528">
    <property type="component" value="Unassembled WGS sequence"/>
</dbReference>
<dbReference type="EMBL" id="JAUKPO010000014">
    <property type="protein sequence ID" value="MDO1448827.1"/>
    <property type="molecule type" value="Genomic_DNA"/>
</dbReference>
<gene>
    <name evidence="2" type="ORF">Q0590_21295</name>
</gene>
<name>A0ABT8RDJ9_9BACT</name>
<accession>A0ABT8RDJ9</accession>
<keyword evidence="1" id="KW-0812">Transmembrane</keyword>